<accession>X5DX87</accession>
<reference evidence="2 4" key="2">
    <citation type="submission" date="2016-10" db="EMBL/GenBank/DDBJ databases">
        <authorList>
            <person name="de Groot N.N."/>
        </authorList>
    </citation>
    <scope>NUCLEOTIDE SEQUENCE [LARGE SCALE GENOMIC DNA]</scope>
    <source>
        <strain evidence="2 4">DSM 25947</strain>
    </source>
</reference>
<dbReference type="KEGG" id="dori:FH5T_02765"/>
<dbReference type="EMBL" id="CP007451">
    <property type="protein sequence ID" value="AHW58876.1"/>
    <property type="molecule type" value="Genomic_DNA"/>
</dbReference>
<keyword evidence="3" id="KW-1185">Reference proteome</keyword>
<evidence type="ECO:0000313" key="3">
    <source>
        <dbReference type="Proteomes" id="UP000023772"/>
    </source>
</evidence>
<dbReference type="OrthoDB" id="5292580at2"/>
<sequence length="251" mass="26965">MKTIRMLTLAVAIVLSGCAEVMQIAQQTLAGEAPLTQNEIVAGLKEALITGTNNSVDILGAQDGYYKDELVKILLPPEADMIVDNVGKVPGGQKLLDDVLLHINRAAEDAAKEAAPIFVNSIKSMTFNDAVGILKGNDNAATSYLHKTTYDQLFALYRPKIKSSVEKELVGGVSTKESWDTLVGKWNQVAGSFLGQTAGLKKVDTQLEDYLTAKALDGVFLKIAGEEKLIREDPAARVTSLLKKVFGSVDS</sequence>
<gene>
    <name evidence="1" type="ORF">FH5T_02765</name>
    <name evidence="2" type="ORF">SAMN05444285_13746</name>
</gene>
<evidence type="ECO:0008006" key="5">
    <source>
        <dbReference type="Google" id="ProtNLM"/>
    </source>
</evidence>
<proteinExistence type="predicted"/>
<protein>
    <recommendedName>
        <fullName evidence="5">DUF4197 domain-containing protein</fullName>
    </recommendedName>
</protein>
<dbReference type="STRING" id="1168034.FH5T_02765"/>
<dbReference type="RefSeq" id="WP_038555302.1">
    <property type="nucleotide sequence ID" value="NZ_FOHT01000037.1"/>
</dbReference>
<organism evidence="2 4">
    <name type="scientific">Draconibacterium orientale</name>
    <dbReference type="NCBI Taxonomy" id="1168034"/>
    <lineage>
        <taxon>Bacteria</taxon>
        <taxon>Pseudomonadati</taxon>
        <taxon>Bacteroidota</taxon>
        <taxon>Bacteroidia</taxon>
        <taxon>Marinilabiliales</taxon>
        <taxon>Prolixibacteraceae</taxon>
        <taxon>Draconibacterium</taxon>
    </lineage>
</organism>
<evidence type="ECO:0000313" key="4">
    <source>
        <dbReference type="Proteomes" id="UP000181981"/>
    </source>
</evidence>
<dbReference type="Proteomes" id="UP000181981">
    <property type="component" value="Unassembled WGS sequence"/>
</dbReference>
<dbReference type="eggNOG" id="ENOG502Z7PK">
    <property type="taxonomic scope" value="Bacteria"/>
</dbReference>
<dbReference type="HOGENOM" id="CLU_085032_1_0_10"/>
<evidence type="ECO:0000313" key="1">
    <source>
        <dbReference type="EMBL" id="AHW58876.1"/>
    </source>
</evidence>
<dbReference type="Pfam" id="PF13852">
    <property type="entry name" value="DUF4197"/>
    <property type="match status" value="1"/>
</dbReference>
<dbReference type="EMBL" id="FOHT01000037">
    <property type="protein sequence ID" value="SEU04601.1"/>
    <property type="molecule type" value="Genomic_DNA"/>
</dbReference>
<dbReference type="Proteomes" id="UP000023772">
    <property type="component" value="Chromosome"/>
</dbReference>
<name>X5DX87_9BACT</name>
<dbReference type="AlphaFoldDB" id="X5DX87"/>
<dbReference type="InterPro" id="IPR025245">
    <property type="entry name" value="DUF4197"/>
</dbReference>
<evidence type="ECO:0000313" key="2">
    <source>
        <dbReference type="EMBL" id="SEU04601.1"/>
    </source>
</evidence>
<reference evidence="1 3" key="1">
    <citation type="submission" date="2014-03" db="EMBL/GenBank/DDBJ databases">
        <title>Complete genome sequence of a deeply braunched marine Bacteroidia bacterium Draconibacterium orientale type strain FH5T.</title>
        <authorList>
            <person name="Li X."/>
            <person name="Wang X."/>
            <person name="Xie Z."/>
            <person name="Du Z."/>
            <person name="Chen G."/>
        </authorList>
    </citation>
    <scope>NUCLEOTIDE SEQUENCE [LARGE SCALE GENOMIC DNA]</scope>
    <source>
        <strain evidence="1 3">FH5</strain>
    </source>
</reference>
<dbReference type="PROSITE" id="PS51257">
    <property type="entry name" value="PROKAR_LIPOPROTEIN"/>
    <property type="match status" value="1"/>
</dbReference>